<sequence>TDKVGWSESKTVDIDVSVPTITVSFNGMTSLQGGKLAFTKESQLFNVTSKEGHDVKASNYSIDLVPSTGDTLNFSGNIVSSTGSDTMVFDAE</sequence>
<feature type="non-terminal residue" evidence="1">
    <location>
        <position position="92"/>
    </location>
</feature>
<name>A0A227J238_VIBPH</name>
<proteinExistence type="predicted"/>
<evidence type="ECO:0000313" key="2">
    <source>
        <dbReference type="Proteomes" id="UP000214596"/>
    </source>
</evidence>
<dbReference type="EMBL" id="NIXT01004268">
    <property type="protein sequence ID" value="OXE28515.1"/>
    <property type="molecule type" value="Genomic_DNA"/>
</dbReference>
<feature type="non-terminal residue" evidence="1">
    <location>
        <position position="1"/>
    </location>
</feature>
<accession>A0A227J238</accession>
<protein>
    <submittedName>
        <fullName evidence="1">Uncharacterized protein</fullName>
    </submittedName>
</protein>
<comment type="caution">
    <text evidence="1">The sequence shown here is derived from an EMBL/GenBank/DDBJ whole genome shotgun (WGS) entry which is preliminary data.</text>
</comment>
<dbReference type="Proteomes" id="UP000214596">
    <property type="component" value="Unassembled WGS sequence"/>
</dbReference>
<dbReference type="AlphaFoldDB" id="A0A227J238"/>
<reference evidence="1 2" key="1">
    <citation type="journal article" date="2017" name="Appl. Environ. Microbiol.">
        <title>Parallel evolution of two clades of a major Atlantic endemic Vibrio parahaemolyticus pathogen lineage by independent acquisition of related pathogenicity islands.</title>
        <authorList>
            <person name="Xu F."/>
            <person name="Gonzalez-Escalona N."/>
            <person name="Drees K.P."/>
            <person name="Sebra R.P."/>
            <person name="Cooper V.S."/>
            <person name="Jones S.H."/>
            <person name="Whistler C.A."/>
        </authorList>
    </citation>
    <scope>NUCLEOTIDE SEQUENCE [LARGE SCALE GENOMIC DNA]</scope>
    <source>
        <strain evidence="1 2">MAVP-3</strain>
    </source>
</reference>
<evidence type="ECO:0000313" key="1">
    <source>
        <dbReference type="EMBL" id="OXE28515.1"/>
    </source>
</evidence>
<gene>
    <name evidence="1" type="ORF">CA163_33500</name>
</gene>
<organism evidence="1 2">
    <name type="scientific">Vibrio parahaemolyticus</name>
    <dbReference type="NCBI Taxonomy" id="670"/>
    <lineage>
        <taxon>Bacteria</taxon>
        <taxon>Pseudomonadati</taxon>
        <taxon>Pseudomonadota</taxon>
        <taxon>Gammaproteobacteria</taxon>
        <taxon>Vibrionales</taxon>
        <taxon>Vibrionaceae</taxon>
        <taxon>Vibrio</taxon>
    </lineage>
</organism>